<evidence type="ECO:0000259" key="1">
    <source>
        <dbReference type="PROSITE" id="PS50042"/>
    </source>
</evidence>
<dbReference type="RefSeq" id="WP_100676817.1">
    <property type="nucleotide sequence ID" value="NZ_JAJUJS010000004.1"/>
</dbReference>
<protein>
    <submittedName>
        <fullName evidence="2">Cyclic nucleotide-binding protein</fullName>
    </submittedName>
</protein>
<comment type="caution">
    <text evidence="2">The sequence shown here is derived from an EMBL/GenBank/DDBJ whole genome shotgun (WGS) entry which is preliminary data.</text>
</comment>
<dbReference type="SUPFAM" id="SSF51206">
    <property type="entry name" value="cAMP-binding domain-like"/>
    <property type="match status" value="1"/>
</dbReference>
<keyword evidence="3" id="KW-1185">Reference proteome</keyword>
<dbReference type="PROSITE" id="PS50042">
    <property type="entry name" value="CNMP_BINDING_3"/>
    <property type="match status" value="1"/>
</dbReference>
<proteinExistence type="predicted"/>
<evidence type="ECO:0000313" key="3">
    <source>
        <dbReference type="Proteomes" id="UP000231960"/>
    </source>
</evidence>
<name>A0A2M9R314_9FLAO</name>
<dbReference type="AlphaFoldDB" id="A0A2M9R314"/>
<dbReference type="CDD" id="cd00038">
    <property type="entry name" value="CAP_ED"/>
    <property type="match status" value="1"/>
</dbReference>
<accession>A0A2M9R314</accession>
<dbReference type="Proteomes" id="UP000231960">
    <property type="component" value="Unassembled WGS sequence"/>
</dbReference>
<dbReference type="OrthoDB" id="1092431at2"/>
<evidence type="ECO:0000313" key="2">
    <source>
        <dbReference type="EMBL" id="PJR03248.1"/>
    </source>
</evidence>
<dbReference type="EMBL" id="NIPO01000001">
    <property type="protein sequence ID" value="PJR03248.1"/>
    <property type="molecule type" value="Genomic_DNA"/>
</dbReference>
<feature type="domain" description="Cyclic nucleotide-binding" evidence="1">
    <location>
        <begin position="7"/>
        <end position="113"/>
    </location>
</feature>
<reference evidence="2 3" key="1">
    <citation type="submission" date="2017-06" db="EMBL/GenBank/DDBJ databases">
        <title>Description of Avrilella dinanensis gen. nov. sp. nov.</title>
        <authorList>
            <person name="Leyer C."/>
            <person name="Sassi M."/>
            <person name="Minet J."/>
            <person name="Kayal S."/>
            <person name="Cattoir V."/>
        </authorList>
    </citation>
    <scope>NUCLEOTIDE SEQUENCE [LARGE SCALE GENOMIC DNA]</scope>
    <source>
        <strain evidence="2 3">UR159</strain>
    </source>
</reference>
<dbReference type="InterPro" id="IPR014710">
    <property type="entry name" value="RmlC-like_jellyroll"/>
</dbReference>
<dbReference type="Gene3D" id="2.60.120.10">
    <property type="entry name" value="Jelly Rolls"/>
    <property type="match status" value="1"/>
</dbReference>
<dbReference type="InterPro" id="IPR000595">
    <property type="entry name" value="cNMP-bd_dom"/>
</dbReference>
<sequence length="201" mass="23600">MSNLSTLEQYLSDKVHLSAADWQKIREYIDYLNIEKGDYLIQPEQTSTHTFFVEKGLLRYFSVDQNAKEHILQFAPENWFVGDRNGVCFNQPSTFYIQAIEPSRVALIDESLFSAKLLAINPEFVAYNEQILQKHIHQLQRRIHLLLSATAEERYMDFISTYPDLTQRVPQWMIASYLGITPESLSRVRKDMANRKFYPKN</sequence>
<gene>
    <name evidence="2" type="ORF">CDL10_01095</name>
</gene>
<dbReference type="InterPro" id="IPR018490">
    <property type="entry name" value="cNMP-bd_dom_sf"/>
</dbReference>
<dbReference type="Pfam" id="PF00027">
    <property type="entry name" value="cNMP_binding"/>
    <property type="match status" value="1"/>
</dbReference>
<organism evidence="2 3">
    <name type="scientific">Avrilella dinanensis</name>
    <dbReference type="NCBI Taxonomy" id="2008672"/>
    <lineage>
        <taxon>Bacteria</taxon>
        <taxon>Pseudomonadati</taxon>
        <taxon>Bacteroidota</taxon>
        <taxon>Flavobacteriia</taxon>
        <taxon>Flavobacteriales</taxon>
        <taxon>Flavobacteriaceae</taxon>
        <taxon>Avrilella</taxon>
    </lineage>
</organism>